<dbReference type="PIRSF" id="PIRSF027391">
    <property type="entry name" value="Hpre_diP_synt_I"/>
    <property type="match status" value="1"/>
</dbReference>
<protein>
    <submittedName>
        <fullName evidence="2">Heptaprenyl diphosphate synthase</fullName>
    </submittedName>
</protein>
<keyword evidence="1" id="KW-1133">Transmembrane helix</keyword>
<feature type="transmembrane region" description="Helical" evidence="1">
    <location>
        <begin position="12"/>
        <end position="34"/>
    </location>
</feature>
<reference evidence="2 3" key="1">
    <citation type="submission" date="2016-08" db="EMBL/GenBank/DDBJ databases">
        <title>A new outlook on sporulation: Clostridium algidixylanolyticum.</title>
        <authorList>
            <person name="Poppleton D.I."/>
            <person name="Gribaldo S."/>
        </authorList>
    </citation>
    <scope>NUCLEOTIDE SEQUENCE [LARGE SCALE GENOMIC DNA]</scope>
    <source>
        <strain evidence="2 3">SPL73</strain>
    </source>
</reference>
<dbReference type="AlphaFoldDB" id="A0A419SSS0"/>
<evidence type="ECO:0000313" key="2">
    <source>
        <dbReference type="EMBL" id="RKD28195.1"/>
    </source>
</evidence>
<evidence type="ECO:0000256" key="1">
    <source>
        <dbReference type="SAM" id="Phobius"/>
    </source>
</evidence>
<dbReference type="RefSeq" id="WP_120198825.1">
    <property type="nucleotide sequence ID" value="NZ_MCIA01000035.1"/>
</dbReference>
<sequence length="171" mass="18436">MNGKGSAQRASLYGMLIALAFVLSYIETLIPISLGIPGVKLGLANLVTMIGLYTIGIKGTVIISFIRILLVGFTFSNLFAVFYSLGGLILSLLVMFICKKYRLFGTVGVSIMGGVAHNIGQICVAAFVVRQAGVFFYLPMLLVAGTLAGLLIGILGNMMIERIRHYLRKLQ</sequence>
<feature type="transmembrane region" description="Helical" evidence="1">
    <location>
        <begin position="135"/>
        <end position="160"/>
    </location>
</feature>
<name>A0A419SSS0_9FIRM</name>
<organism evidence="2 3">
    <name type="scientific">Lacrimispora algidixylanolytica</name>
    <dbReference type="NCBI Taxonomy" id="94868"/>
    <lineage>
        <taxon>Bacteria</taxon>
        <taxon>Bacillati</taxon>
        <taxon>Bacillota</taxon>
        <taxon>Clostridia</taxon>
        <taxon>Lachnospirales</taxon>
        <taxon>Lachnospiraceae</taxon>
        <taxon>Lacrimispora</taxon>
    </lineage>
</organism>
<evidence type="ECO:0000313" key="3">
    <source>
        <dbReference type="Proteomes" id="UP000284277"/>
    </source>
</evidence>
<comment type="caution">
    <text evidence="2">The sequence shown here is derived from an EMBL/GenBank/DDBJ whole genome shotgun (WGS) entry which is preliminary data.</text>
</comment>
<dbReference type="OrthoDB" id="9799095at2"/>
<dbReference type="InterPro" id="IPR014535">
    <property type="entry name" value="Hpre_diP_synt_I"/>
</dbReference>
<feature type="transmembrane region" description="Helical" evidence="1">
    <location>
        <begin position="46"/>
        <end position="69"/>
    </location>
</feature>
<dbReference type="InterPro" id="IPR010898">
    <property type="entry name" value="Hpre_diP_synth_I"/>
</dbReference>
<gene>
    <name evidence="2" type="ORF">BET01_11710</name>
</gene>
<accession>A0A419SSS0</accession>
<dbReference type="Pfam" id="PF07456">
    <property type="entry name" value="Hpre_diP_synt_I"/>
    <property type="match status" value="1"/>
</dbReference>
<feature type="transmembrane region" description="Helical" evidence="1">
    <location>
        <begin position="75"/>
        <end position="96"/>
    </location>
</feature>
<proteinExistence type="predicted"/>
<keyword evidence="1" id="KW-0472">Membrane</keyword>
<feature type="transmembrane region" description="Helical" evidence="1">
    <location>
        <begin position="103"/>
        <end position="129"/>
    </location>
</feature>
<dbReference type="Gene3D" id="1.10.1760.20">
    <property type="match status" value="1"/>
</dbReference>
<keyword evidence="3" id="KW-1185">Reference proteome</keyword>
<keyword evidence="1" id="KW-0812">Transmembrane</keyword>
<dbReference type="EMBL" id="MCIA01000035">
    <property type="protein sequence ID" value="RKD28195.1"/>
    <property type="molecule type" value="Genomic_DNA"/>
</dbReference>
<dbReference type="Proteomes" id="UP000284277">
    <property type="component" value="Unassembled WGS sequence"/>
</dbReference>